<organism evidence="3 4">
    <name type="scientific">Zopfia rhizophila CBS 207.26</name>
    <dbReference type="NCBI Taxonomy" id="1314779"/>
    <lineage>
        <taxon>Eukaryota</taxon>
        <taxon>Fungi</taxon>
        <taxon>Dikarya</taxon>
        <taxon>Ascomycota</taxon>
        <taxon>Pezizomycotina</taxon>
        <taxon>Dothideomycetes</taxon>
        <taxon>Dothideomycetes incertae sedis</taxon>
        <taxon>Zopfiaceae</taxon>
        <taxon>Zopfia</taxon>
    </lineage>
</organism>
<proteinExistence type="predicted"/>
<accession>A0A6A6E693</accession>
<evidence type="ECO:0000256" key="1">
    <source>
        <dbReference type="SAM" id="MobiDB-lite"/>
    </source>
</evidence>
<evidence type="ECO:0000313" key="4">
    <source>
        <dbReference type="Proteomes" id="UP000800200"/>
    </source>
</evidence>
<evidence type="ECO:0000259" key="2">
    <source>
        <dbReference type="Pfam" id="PF00149"/>
    </source>
</evidence>
<feature type="compositionally biased region" description="Basic and acidic residues" evidence="1">
    <location>
        <begin position="302"/>
        <end position="313"/>
    </location>
</feature>
<feature type="compositionally biased region" description="Gly residues" evidence="1">
    <location>
        <begin position="289"/>
        <end position="298"/>
    </location>
</feature>
<gene>
    <name evidence="3" type="ORF">K469DRAFT_707172</name>
</gene>
<dbReference type="OrthoDB" id="550558at2759"/>
<name>A0A6A6E693_9PEZI</name>
<dbReference type="GO" id="GO:0016787">
    <property type="term" value="F:hydrolase activity"/>
    <property type="evidence" value="ECO:0007669"/>
    <property type="project" value="InterPro"/>
</dbReference>
<dbReference type="InterPro" id="IPR029052">
    <property type="entry name" value="Metallo-depent_PP-like"/>
</dbReference>
<keyword evidence="4" id="KW-1185">Reference proteome</keyword>
<dbReference type="InterPro" id="IPR004843">
    <property type="entry name" value="Calcineurin-like_PHP"/>
</dbReference>
<dbReference type="SUPFAM" id="SSF56300">
    <property type="entry name" value="Metallo-dependent phosphatases"/>
    <property type="match status" value="1"/>
</dbReference>
<sequence length="350" mass="39229">MSMSLFTPQFQIHSDLHLETPIIQPTYTHFSSPTSFPVHASNLCLLGDIGYARSPALFAFLRSLLSRTPNLKIFYVLGNHEAYGIALSTAISTMENFESETHREFGERFFFMNRRRVDVGAISILGCTLWSRIEDGQAKSCARLLTDFKDELGIKGRGVEQHNADHGIDLAWLNQQVWEIEEEEPGREIIVLTHHSPTRDPRANDPRHVDSEVNSGFVTDLSKELCWRSGNLKVWGFGHTHYNCRFREGGKLVVANQKGYCGLDREGNWEVRSMVVEGGINGWKVVMGADGGDGGGDVSNGPEERRRSRDEGKGKKKGKEGKADSEKKRRSILRKAEEKIKGELGLGGKR</sequence>
<dbReference type="Proteomes" id="UP000800200">
    <property type="component" value="Unassembled WGS sequence"/>
</dbReference>
<dbReference type="Gene3D" id="3.60.21.10">
    <property type="match status" value="1"/>
</dbReference>
<dbReference type="PANTHER" id="PTHR37844:SF2">
    <property type="entry name" value="SER_THR PROTEIN PHOSPHATASE SUPERFAMILY (AFU_ORTHOLOGUE AFUA_1G14840)"/>
    <property type="match status" value="1"/>
</dbReference>
<dbReference type="AlphaFoldDB" id="A0A6A6E693"/>
<evidence type="ECO:0000313" key="3">
    <source>
        <dbReference type="EMBL" id="KAF2185988.1"/>
    </source>
</evidence>
<dbReference type="EMBL" id="ML994631">
    <property type="protein sequence ID" value="KAF2185988.1"/>
    <property type="molecule type" value="Genomic_DNA"/>
</dbReference>
<feature type="domain" description="Calcineurin-like phosphoesterase" evidence="2">
    <location>
        <begin position="47"/>
        <end position="242"/>
    </location>
</feature>
<dbReference type="PANTHER" id="PTHR37844">
    <property type="entry name" value="SER/THR PROTEIN PHOSPHATASE SUPERFAMILY (AFU_ORTHOLOGUE AFUA_1G14840)"/>
    <property type="match status" value="1"/>
</dbReference>
<dbReference type="Pfam" id="PF00149">
    <property type="entry name" value="Metallophos"/>
    <property type="match status" value="1"/>
</dbReference>
<protein>
    <recommendedName>
        <fullName evidence="2">Calcineurin-like phosphoesterase domain-containing protein</fullName>
    </recommendedName>
</protein>
<reference evidence="3" key="1">
    <citation type="journal article" date="2020" name="Stud. Mycol.">
        <title>101 Dothideomycetes genomes: a test case for predicting lifestyles and emergence of pathogens.</title>
        <authorList>
            <person name="Haridas S."/>
            <person name="Albert R."/>
            <person name="Binder M."/>
            <person name="Bloem J."/>
            <person name="Labutti K."/>
            <person name="Salamov A."/>
            <person name="Andreopoulos B."/>
            <person name="Baker S."/>
            <person name="Barry K."/>
            <person name="Bills G."/>
            <person name="Bluhm B."/>
            <person name="Cannon C."/>
            <person name="Castanera R."/>
            <person name="Culley D."/>
            <person name="Daum C."/>
            <person name="Ezra D."/>
            <person name="Gonzalez J."/>
            <person name="Henrissat B."/>
            <person name="Kuo A."/>
            <person name="Liang C."/>
            <person name="Lipzen A."/>
            <person name="Lutzoni F."/>
            <person name="Magnuson J."/>
            <person name="Mondo S."/>
            <person name="Nolan M."/>
            <person name="Ohm R."/>
            <person name="Pangilinan J."/>
            <person name="Park H.-J."/>
            <person name="Ramirez L."/>
            <person name="Alfaro M."/>
            <person name="Sun H."/>
            <person name="Tritt A."/>
            <person name="Yoshinaga Y."/>
            <person name="Zwiers L.-H."/>
            <person name="Turgeon B."/>
            <person name="Goodwin S."/>
            <person name="Spatafora J."/>
            <person name="Crous P."/>
            <person name="Grigoriev I."/>
        </authorList>
    </citation>
    <scope>NUCLEOTIDE SEQUENCE</scope>
    <source>
        <strain evidence="3">CBS 207.26</strain>
    </source>
</reference>
<feature type="region of interest" description="Disordered" evidence="1">
    <location>
        <begin position="287"/>
        <end position="334"/>
    </location>
</feature>